<evidence type="ECO:0000313" key="3">
    <source>
        <dbReference type="Proteomes" id="UP001215598"/>
    </source>
</evidence>
<protein>
    <submittedName>
        <fullName evidence="2">Uncharacterized protein</fullName>
    </submittedName>
</protein>
<dbReference type="Proteomes" id="UP001215598">
    <property type="component" value="Unassembled WGS sequence"/>
</dbReference>
<accession>A0AAD7MZA1</accession>
<organism evidence="2 3">
    <name type="scientific">Mycena metata</name>
    <dbReference type="NCBI Taxonomy" id="1033252"/>
    <lineage>
        <taxon>Eukaryota</taxon>
        <taxon>Fungi</taxon>
        <taxon>Dikarya</taxon>
        <taxon>Basidiomycota</taxon>
        <taxon>Agaricomycotina</taxon>
        <taxon>Agaricomycetes</taxon>
        <taxon>Agaricomycetidae</taxon>
        <taxon>Agaricales</taxon>
        <taxon>Marasmiineae</taxon>
        <taxon>Mycenaceae</taxon>
        <taxon>Mycena</taxon>
    </lineage>
</organism>
<comment type="caution">
    <text evidence="2">The sequence shown here is derived from an EMBL/GenBank/DDBJ whole genome shotgun (WGS) entry which is preliminary data.</text>
</comment>
<feature type="region of interest" description="Disordered" evidence="1">
    <location>
        <begin position="156"/>
        <end position="184"/>
    </location>
</feature>
<proteinExistence type="predicted"/>
<dbReference type="EMBL" id="JARKIB010000106">
    <property type="protein sequence ID" value="KAJ7739606.1"/>
    <property type="molecule type" value="Genomic_DNA"/>
</dbReference>
<evidence type="ECO:0000256" key="1">
    <source>
        <dbReference type="SAM" id="MobiDB-lite"/>
    </source>
</evidence>
<keyword evidence="3" id="KW-1185">Reference proteome</keyword>
<name>A0AAD7MZA1_9AGAR</name>
<gene>
    <name evidence="2" type="ORF">B0H16DRAFT_1694514</name>
</gene>
<dbReference type="AlphaFoldDB" id="A0AAD7MZA1"/>
<evidence type="ECO:0000313" key="2">
    <source>
        <dbReference type="EMBL" id="KAJ7739606.1"/>
    </source>
</evidence>
<feature type="compositionally biased region" description="Low complexity" evidence="1">
    <location>
        <begin position="158"/>
        <end position="171"/>
    </location>
</feature>
<sequence>MMLVHYIDSEQQLPAFPPAVSAIFRTLHSSRCVDPKANEVEQGGLSPELSQSWTTDASLRLRDVFNLTLSTVGDVRALTRDYGPTRSALPFVLGLIRGLVHATDTPFARHCLVAPQHRLDGVAIVLASHIIHGVAQDSEFPERDCSSCAPDESNYCHSNPASNPPADSIPSSPDPDTETTSSYAGVPTINIPLEAHILPGHGRRHLYAALPFLCLADRANMFDLMYSLACQRYVWGISEPAVGLMLSENCVEATLVLSWMDCATHVVHLASTSEPHHVFDFTNTASALAFSQMLLHLAPNFDFSQNSFQNNPLDWRADNPKSYSWAHADSCLRDRITIWVEEVYDSSPPGELPLSESPLATRENVLDQITTEYPKNLSDAESAESEDLPWLWACDRGVHLVAAQTPLQLRDSMDEDARLEMREINQKVEAYDEMCRPRRSSSWANSPPVVDPALFDLRDSLLRKMTHAVSSNNRTVQVQDAEYGSEEEEEEETEIELRSEHRDFLEDRMSSVLLASAGSSARPELTDTDSVVGHHDWNRLLYIFYAHGQSTFPCISLEQAISLARNHLADRLTVDSAAVFDEACTHAGTALELAVNFAVGTKMNRKKAFEEATHALQAASSLREILDSRGQKYYHQLLEDRFRQEQPVGKCDAMLSFTVAEPLDRSDVELIRQNSLIQVNISNSTKHLRTQHCSGTGDIPLLHDPVVFPHVVVHYSRAPDTALDRARMSLVSVVMFYAALGIDDHAFYCLMTSGAVCKVYMAWKSSQRQATYLVERNIRSFDISVPMGAFQLAALLLRLRDDREALRARVLARLKVGQ</sequence>
<reference evidence="2" key="1">
    <citation type="submission" date="2023-03" db="EMBL/GenBank/DDBJ databases">
        <title>Massive genome expansion in bonnet fungi (Mycena s.s.) driven by repeated elements and novel gene families across ecological guilds.</title>
        <authorList>
            <consortium name="Lawrence Berkeley National Laboratory"/>
            <person name="Harder C.B."/>
            <person name="Miyauchi S."/>
            <person name="Viragh M."/>
            <person name="Kuo A."/>
            <person name="Thoen E."/>
            <person name="Andreopoulos B."/>
            <person name="Lu D."/>
            <person name="Skrede I."/>
            <person name="Drula E."/>
            <person name="Henrissat B."/>
            <person name="Morin E."/>
            <person name="Kohler A."/>
            <person name="Barry K."/>
            <person name="LaButti K."/>
            <person name="Morin E."/>
            <person name="Salamov A."/>
            <person name="Lipzen A."/>
            <person name="Mereny Z."/>
            <person name="Hegedus B."/>
            <person name="Baldrian P."/>
            <person name="Stursova M."/>
            <person name="Weitz H."/>
            <person name="Taylor A."/>
            <person name="Grigoriev I.V."/>
            <person name="Nagy L.G."/>
            <person name="Martin F."/>
            <person name="Kauserud H."/>
        </authorList>
    </citation>
    <scope>NUCLEOTIDE SEQUENCE</scope>
    <source>
        <strain evidence="2">CBHHK182m</strain>
    </source>
</reference>